<feature type="region of interest" description="Disordered" evidence="5">
    <location>
        <begin position="408"/>
        <end position="602"/>
    </location>
</feature>
<feature type="compositionally biased region" description="Basic and acidic residues" evidence="5">
    <location>
        <begin position="82"/>
        <end position="94"/>
    </location>
</feature>
<feature type="compositionally biased region" description="Polar residues" evidence="5">
    <location>
        <begin position="30"/>
        <end position="39"/>
    </location>
</feature>
<feature type="region of interest" description="Disordered" evidence="5">
    <location>
        <begin position="693"/>
        <end position="721"/>
    </location>
</feature>
<dbReference type="InterPro" id="IPR056750">
    <property type="entry name" value="RRM_ESF1"/>
</dbReference>
<feature type="compositionally biased region" description="Acidic residues" evidence="5">
    <location>
        <begin position="456"/>
        <end position="470"/>
    </location>
</feature>
<feature type="compositionally biased region" description="Acidic residues" evidence="5">
    <location>
        <begin position="166"/>
        <end position="175"/>
    </location>
</feature>
<organism evidence="9 10">
    <name type="scientific">Cuscuta epithymum</name>
    <dbReference type="NCBI Taxonomy" id="186058"/>
    <lineage>
        <taxon>Eukaryota</taxon>
        <taxon>Viridiplantae</taxon>
        <taxon>Streptophyta</taxon>
        <taxon>Embryophyta</taxon>
        <taxon>Tracheophyta</taxon>
        <taxon>Spermatophyta</taxon>
        <taxon>Magnoliopsida</taxon>
        <taxon>eudicotyledons</taxon>
        <taxon>Gunneridae</taxon>
        <taxon>Pentapetalae</taxon>
        <taxon>asterids</taxon>
        <taxon>lamiids</taxon>
        <taxon>Solanales</taxon>
        <taxon>Convolvulaceae</taxon>
        <taxon>Cuscuteae</taxon>
        <taxon>Cuscuta</taxon>
        <taxon>Cuscuta subgen. Cuscuta</taxon>
    </lineage>
</organism>
<dbReference type="EMBL" id="CAMAPF010000498">
    <property type="protein sequence ID" value="CAH9117682.1"/>
    <property type="molecule type" value="Genomic_DNA"/>
</dbReference>
<dbReference type="GO" id="GO:0005730">
    <property type="term" value="C:nucleolus"/>
    <property type="evidence" value="ECO:0007669"/>
    <property type="project" value="UniProtKB-SubCell"/>
</dbReference>
<feature type="compositionally biased region" description="Basic residues" evidence="5">
    <location>
        <begin position="501"/>
        <end position="513"/>
    </location>
</feature>
<dbReference type="InterPro" id="IPR039754">
    <property type="entry name" value="Esf1"/>
</dbReference>
<feature type="compositionally biased region" description="Basic and acidic residues" evidence="5">
    <location>
        <begin position="479"/>
        <end position="492"/>
    </location>
</feature>
<feature type="region of interest" description="Disordered" evidence="5">
    <location>
        <begin position="1"/>
        <end position="60"/>
    </location>
</feature>
<dbReference type="PANTHER" id="PTHR12202">
    <property type="entry name" value="ESF1 HOMOLOG"/>
    <property type="match status" value="1"/>
</dbReference>
<feature type="region of interest" description="Disordered" evidence="5">
    <location>
        <begin position="267"/>
        <end position="289"/>
    </location>
</feature>
<evidence type="ECO:0000259" key="6">
    <source>
        <dbReference type="Pfam" id="PF08159"/>
    </source>
</evidence>
<dbReference type="GO" id="GO:0003723">
    <property type="term" value="F:RNA binding"/>
    <property type="evidence" value="ECO:0007669"/>
    <property type="project" value="TreeGrafter"/>
</dbReference>
<dbReference type="EMBL" id="CAMAPF010000976">
    <property type="protein sequence ID" value="CAH9133476.1"/>
    <property type="molecule type" value="Genomic_DNA"/>
</dbReference>
<evidence type="ECO:0000256" key="1">
    <source>
        <dbReference type="ARBA" id="ARBA00004604"/>
    </source>
</evidence>
<dbReference type="GO" id="GO:0006364">
    <property type="term" value="P:rRNA processing"/>
    <property type="evidence" value="ECO:0007669"/>
    <property type="project" value="InterPro"/>
</dbReference>
<feature type="compositionally biased region" description="Basic residues" evidence="5">
    <location>
        <begin position="1"/>
        <end position="10"/>
    </location>
</feature>
<comment type="caution">
    <text evidence="9">The sequence shown here is derived from an EMBL/GenBank/DDBJ whole genome shotgun (WGS) entry which is preliminary data.</text>
</comment>
<name>A0AAV0FDA0_9ASTE</name>
<evidence type="ECO:0000259" key="7">
    <source>
        <dbReference type="Pfam" id="PF25121"/>
    </source>
</evidence>
<dbReference type="PANTHER" id="PTHR12202:SF0">
    <property type="entry name" value="ESF1 HOMOLOG"/>
    <property type="match status" value="1"/>
</dbReference>
<proteinExistence type="inferred from homology"/>
<comment type="similarity">
    <text evidence="2">Belongs to the ESF1 family.</text>
</comment>
<feature type="domain" description="NUC153" evidence="6">
    <location>
        <begin position="623"/>
        <end position="646"/>
    </location>
</feature>
<feature type="compositionally biased region" description="Acidic residues" evidence="5">
    <location>
        <begin position="185"/>
        <end position="201"/>
    </location>
</feature>
<evidence type="ECO:0000313" key="9">
    <source>
        <dbReference type="EMBL" id="CAH9133476.1"/>
    </source>
</evidence>
<dbReference type="Pfam" id="PF25121">
    <property type="entry name" value="RRM_ESF1"/>
    <property type="match status" value="1"/>
</dbReference>
<evidence type="ECO:0000256" key="5">
    <source>
        <dbReference type="SAM" id="MobiDB-lite"/>
    </source>
</evidence>
<evidence type="ECO:0000256" key="2">
    <source>
        <dbReference type="ARBA" id="ARBA00009087"/>
    </source>
</evidence>
<gene>
    <name evidence="8" type="ORF">CEPIT_LOCUS21971</name>
    <name evidence="9" type="ORF">CEPIT_LOCUS32976</name>
</gene>
<dbReference type="Proteomes" id="UP001152523">
    <property type="component" value="Unassembled WGS sequence"/>
</dbReference>
<dbReference type="InterPro" id="IPR012580">
    <property type="entry name" value="NUC153"/>
</dbReference>
<dbReference type="AlphaFoldDB" id="A0AAV0FDA0"/>
<feature type="domain" description="ESF1 RRM" evidence="7">
    <location>
        <begin position="213"/>
        <end position="355"/>
    </location>
</feature>
<evidence type="ECO:0000313" key="8">
    <source>
        <dbReference type="EMBL" id="CAH9117682.1"/>
    </source>
</evidence>
<sequence length="721" mass="82070">MGSKNRKSKGVTKLGKPDGGAGTTAFGRGSRQNVSNTITDARFASIHTDPRFRKAPKRKSKVVLDSRFSHIFTDKNFASTKAKIDKRGKPKKDSSQNLMKHYYHLEEEGKEAIGRGEELTSKNVDVKEEDEEESCSEAGQSSSDDDSGSGELEKGNLISKLGATESENEDEECPSDDSSSTSSTDSDEENEINLDEEDTFVQEETIQTIEKETHRLAVVGMDWGRVKAVDIYVLLSSFLPKGDLIKSVAVYPTEFGLKRMEEEALHGPVGLFDEDENSKRSDDEDDDEIENEKLRKYELSRLRYYCAVVDCDSIATADYLYQNCDGVEFERTSNKLDLRFIPDSMEFKHEPRDVAIEAPANYEGLDFHTRALQHSNIELTWDEDEPQRTRTLKRKFNADQLAELELKEYLAPDDSDETDDDEGNEEDSGNRTTKKHKKQEMYRSLLHSGDCSDNSDKDDYDDDDDQEDMEVTFNTGLEDLSKRILEKKDKQSESVWEAYLRKRKEKKKARKNRSKDSSDDESSDGDYDEQKNHLEEPDDFFVEEPVAIGNKDRKGKRAGKVKPDQGTAQEDIAGRAELELLLTDENGGGTKLKGYNMKKRKNKDRKGIEIIDEDKIPNMDYEDPRFSSLFTSPLFALDPTDPQFKRSAIYVRQMSEKQHKTAPENVKGKEEGRAEEFPLRKEKHELSSLVKSIKMKSKQIQPPSLNKATKKGEKLILKTKK</sequence>
<evidence type="ECO:0000313" key="10">
    <source>
        <dbReference type="Proteomes" id="UP001152523"/>
    </source>
</evidence>
<evidence type="ECO:0008006" key="11">
    <source>
        <dbReference type="Google" id="ProtNLM"/>
    </source>
</evidence>
<keyword evidence="4" id="KW-0539">Nucleus</keyword>
<feature type="region of interest" description="Disordered" evidence="5">
    <location>
        <begin position="655"/>
        <end position="681"/>
    </location>
</feature>
<evidence type="ECO:0000256" key="3">
    <source>
        <dbReference type="ARBA" id="ARBA00023054"/>
    </source>
</evidence>
<feature type="compositionally biased region" description="Polar residues" evidence="5">
    <location>
        <begin position="698"/>
        <end position="707"/>
    </location>
</feature>
<accession>A0AAV0FDA0</accession>
<protein>
    <recommendedName>
        <fullName evidence="11">NUC153 domain-containing protein</fullName>
    </recommendedName>
</protein>
<keyword evidence="3" id="KW-0175">Coiled coil</keyword>
<keyword evidence="10" id="KW-1185">Reference proteome</keyword>
<feature type="compositionally biased region" description="Basic and acidic residues" evidence="5">
    <location>
        <begin position="710"/>
        <end position="721"/>
    </location>
</feature>
<feature type="region of interest" description="Disordered" evidence="5">
    <location>
        <begin position="79"/>
        <end position="202"/>
    </location>
</feature>
<comment type="subcellular location">
    <subcellularLocation>
        <location evidence="1">Nucleus</location>
        <location evidence="1">Nucleolus</location>
    </subcellularLocation>
</comment>
<dbReference type="Pfam" id="PF08159">
    <property type="entry name" value="NUC153"/>
    <property type="match status" value="1"/>
</dbReference>
<feature type="compositionally biased region" description="Acidic residues" evidence="5">
    <location>
        <begin position="518"/>
        <end position="527"/>
    </location>
</feature>
<feature type="compositionally biased region" description="Basic and acidic residues" evidence="5">
    <location>
        <begin position="103"/>
        <end position="126"/>
    </location>
</feature>
<reference evidence="9" key="1">
    <citation type="submission" date="2022-07" db="EMBL/GenBank/DDBJ databases">
        <authorList>
            <person name="Macas J."/>
            <person name="Novak P."/>
            <person name="Neumann P."/>
        </authorList>
    </citation>
    <scope>NUCLEOTIDE SEQUENCE</scope>
</reference>
<feature type="compositionally biased region" description="Acidic residues" evidence="5">
    <location>
        <begin position="411"/>
        <end position="427"/>
    </location>
</feature>
<evidence type="ECO:0000256" key="4">
    <source>
        <dbReference type="ARBA" id="ARBA00023242"/>
    </source>
</evidence>